<organism evidence="1 2">
    <name type="scientific">Glomus cerebriforme</name>
    <dbReference type="NCBI Taxonomy" id="658196"/>
    <lineage>
        <taxon>Eukaryota</taxon>
        <taxon>Fungi</taxon>
        <taxon>Fungi incertae sedis</taxon>
        <taxon>Mucoromycota</taxon>
        <taxon>Glomeromycotina</taxon>
        <taxon>Glomeromycetes</taxon>
        <taxon>Glomerales</taxon>
        <taxon>Glomeraceae</taxon>
        <taxon>Glomus</taxon>
    </lineage>
</organism>
<protein>
    <recommendedName>
        <fullName evidence="3">Serine-threonine/tyrosine-protein kinase catalytic domain-containing protein</fullName>
    </recommendedName>
</protein>
<evidence type="ECO:0008006" key="3">
    <source>
        <dbReference type="Google" id="ProtNLM"/>
    </source>
</evidence>
<accession>A0A397SPG9</accession>
<reference evidence="1 2" key="1">
    <citation type="submission" date="2018-06" db="EMBL/GenBank/DDBJ databases">
        <title>Comparative genomics reveals the genomic features of Rhizophagus irregularis, R. cerebriforme, R. diaphanum and Gigaspora rosea, and their symbiotic lifestyle signature.</title>
        <authorList>
            <person name="Morin E."/>
            <person name="San Clemente H."/>
            <person name="Chen E.C.H."/>
            <person name="De La Providencia I."/>
            <person name="Hainaut M."/>
            <person name="Kuo A."/>
            <person name="Kohler A."/>
            <person name="Murat C."/>
            <person name="Tang N."/>
            <person name="Roy S."/>
            <person name="Loubradou J."/>
            <person name="Henrissat B."/>
            <person name="Grigoriev I.V."/>
            <person name="Corradi N."/>
            <person name="Roux C."/>
            <person name="Martin F.M."/>
        </authorList>
    </citation>
    <scope>NUCLEOTIDE SEQUENCE [LARGE SCALE GENOMIC DNA]</scope>
    <source>
        <strain evidence="1 2">DAOM 227022</strain>
    </source>
</reference>
<proteinExistence type="predicted"/>
<keyword evidence="2" id="KW-1185">Reference proteome</keyword>
<gene>
    <name evidence="1" type="ORF">C1645_829153</name>
</gene>
<comment type="caution">
    <text evidence="1">The sequence shown here is derived from an EMBL/GenBank/DDBJ whole genome shotgun (WGS) entry which is preliminary data.</text>
</comment>
<dbReference type="AlphaFoldDB" id="A0A397SPG9"/>
<dbReference type="Proteomes" id="UP000265703">
    <property type="component" value="Unassembled WGS sequence"/>
</dbReference>
<name>A0A397SPG9_9GLOM</name>
<evidence type="ECO:0000313" key="1">
    <source>
        <dbReference type="EMBL" id="RIA86506.1"/>
    </source>
</evidence>
<sequence>MLWFNTRYIEWRLYLDVSGFWICGHADKPLKINGMRPKIISGIPTEYKKLMKRCWMSTIKKSDKVTLFDYFIQIIFNREYWSNKYNK</sequence>
<evidence type="ECO:0000313" key="2">
    <source>
        <dbReference type="Proteomes" id="UP000265703"/>
    </source>
</evidence>
<dbReference type="EMBL" id="QKYT01000359">
    <property type="protein sequence ID" value="RIA86506.1"/>
    <property type="molecule type" value="Genomic_DNA"/>
</dbReference>